<dbReference type="Proteomes" id="UP000199103">
    <property type="component" value="Chromosome I"/>
</dbReference>
<reference evidence="2 3" key="1">
    <citation type="submission" date="2016-10" db="EMBL/GenBank/DDBJ databases">
        <authorList>
            <person name="de Groot N.N."/>
        </authorList>
    </citation>
    <scope>NUCLEOTIDE SEQUENCE [LARGE SCALE GENOMIC DNA]</scope>
    <source>
        <strain evidence="2 3">DSM 21800</strain>
    </source>
</reference>
<evidence type="ECO:0000313" key="2">
    <source>
        <dbReference type="EMBL" id="SDS01473.1"/>
    </source>
</evidence>
<gene>
    <name evidence="2" type="ORF">SAMN04489812_0614</name>
</gene>
<keyword evidence="3" id="KW-1185">Reference proteome</keyword>
<dbReference type="InterPro" id="IPR021125">
    <property type="entry name" value="DUF2127"/>
</dbReference>
<evidence type="ECO:0000256" key="1">
    <source>
        <dbReference type="SAM" id="Phobius"/>
    </source>
</evidence>
<dbReference type="OrthoDB" id="8393979at2"/>
<evidence type="ECO:0000313" key="3">
    <source>
        <dbReference type="Proteomes" id="UP000199103"/>
    </source>
</evidence>
<dbReference type="STRING" id="630515.SAMN04489812_0614"/>
<accession>A0A1H1NRC6</accession>
<dbReference type="Pfam" id="PF09900">
    <property type="entry name" value="DUF2127"/>
    <property type="match status" value="1"/>
</dbReference>
<proteinExistence type="predicted"/>
<organism evidence="2 3">
    <name type="scientific">Microlunatus soli</name>
    <dbReference type="NCBI Taxonomy" id="630515"/>
    <lineage>
        <taxon>Bacteria</taxon>
        <taxon>Bacillati</taxon>
        <taxon>Actinomycetota</taxon>
        <taxon>Actinomycetes</taxon>
        <taxon>Propionibacteriales</taxon>
        <taxon>Propionibacteriaceae</taxon>
        <taxon>Microlunatus</taxon>
    </lineage>
</organism>
<keyword evidence="1" id="KW-1133">Transmembrane helix</keyword>
<dbReference type="RefSeq" id="WP_157683188.1">
    <property type="nucleotide sequence ID" value="NZ_LT629772.1"/>
</dbReference>
<sequence>MPGFHPKTLLDRLFEIGIVLKGLDGVGELVAGCFVLFLRPATISRLVVILTRGELTEDPRDFVATRLVAAAHRLDAHSLTFVAIYLLAHGVIKVVLVLAILRDKLWAYPWMIAALVAFIGYQVYEYVIDPRLSLLLLTLFDIAVTALTVREYRVQRRPPHRSAPRAGQ</sequence>
<feature type="transmembrane region" description="Helical" evidence="1">
    <location>
        <begin position="130"/>
        <end position="149"/>
    </location>
</feature>
<keyword evidence="1" id="KW-0472">Membrane</keyword>
<dbReference type="AlphaFoldDB" id="A0A1H1NRC6"/>
<feature type="transmembrane region" description="Helical" evidence="1">
    <location>
        <begin position="108"/>
        <end position="124"/>
    </location>
</feature>
<name>A0A1H1NRC6_9ACTN</name>
<feature type="transmembrane region" description="Helical" evidence="1">
    <location>
        <begin position="82"/>
        <end position="101"/>
    </location>
</feature>
<keyword evidence="1" id="KW-0812">Transmembrane</keyword>
<dbReference type="EMBL" id="LT629772">
    <property type="protein sequence ID" value="SDS01473.1"/>
    <property type="molecule type" value="Genomic_DNA"/>
</dbReference>
<protein>
    <submittedName>
        <fullName evidence="2">Uncharacterized membrane protein</fullName>
    </submittedName>
</protein>